<reference evidence="3" key="1">
    <citation type="submission" date="2019-06" db="EMBL/GenBank/DDBJ databases">
        <authorList>
            <person name="Ashton P.M."/>
            <person name="Dallman T."/>
            <person name="Nair S."/>
            <person name="De Pinna E."/>
            <person name="Peters T."/>
            <person name="Grant K."/>
        </authorList>
    </citation>
    <scope>NUCLEOTIDE SEQUENCE</scope>
    <source>
        <strain evidence="3">762338</strain>
        <strain evidence="2">769168</strain>
    </source>
</reference>
<keyword evidence="1" id="KW-0732">Signal</keyword>
<evidence type="ECO:0000313" key="2">
    <source>
        <dbReference type="EMBL" id="ECC0690851.1"/>
    </source>
</evidence>
<dbReference type="AlphaFoldDB" id="A0A3U7Q0W8"/>
<protein>
    <submittedName>
        <fullName evidence="3">Uncharacterized protein</fullName>
    </submittedName>
</protein>
<comment type="caution">
    <text evidence="3">The sequence shown here is derived from an EMBL/GenBank/DDBJ whole genome shotgun (WGS) entry which is preliminary data.</text>
</comment>
<dbReference type="EMBL" id="AAJERZ010000039">
    <property type="protein sequence ID" value="ECL0497295.1"/>
    <property type="molecule type" value="Genomic_DNA"/>
</dbReference>
<name>A0A3U7Q0W8_SALET</name>
<gene>
    <name evidence="3" type="ORF">FKN96_21355</name>
    <name evidence="2" type="ORF">FMV10_21315</name>
</gene>
<accession>A0A3U7Q0W8</accession>
<sequence>MTFNICNKGCGNNKDSELLLKGDIMRHVKNIFLVLAFALSAAAFSTSAMAASDSKPPPDSTKHSSSGLPEIPWALIGMSQEWCNQYPPDILKPPDWCQICRC</sequence>
<evidence type="ECO:0000256" key="1">
    <source>
        <dbReference type="SAM" id="SignalP"/>
    </source>
</evidence>
<dbReference type="EMBL" id="AAHZXX010000041">
    <property type="protein sequence ID" value="ECC0690851.1"/>
    <property type="molecule type" value="Genomic_DNA"/>
</dbReference>
<feature type="chain" id="PRO_5036345970" evidence="1">
    <location>
        <begin position="51"/>
        <end position="102"/>
    </location>
</feature>
<dbReference type="InterPro" id="IPR029335">
    <property type="entry name" value="PAGK"/>
</dbReference>
<evidence type="ECO:0000313" key="3">
    <source>
        <dbReference type="EMBL" id="ECL0497295.1"/>
    </source>
</evidence>
<organism evidence="3">
    <name type="scientific">Salmonella enterica I</name>
    <dbReference type="NCBI Taxonomy" id="59201"/>
    <lineage>
        <taxon>Bacteria</taxon>
        <taxon>Pseudomonadati</taxon>
        <taxon>Pseudomonadota</taxon>
        <taxon>Gammaproteobacteria</taxon>
        <taxon>Enterobacterales</taxon>
        <taxon>Enterobacteriaceae</taxon>
        <taxon>Salmonella</taxon>
    </lineage>
</organism>
<dbReference type="Pfam" id="PF15284">
    <property type="entry name" value="PAGK"/>
    <property type="match status" value="1"/>
</dbReference>
<proteinExistence type="predicted"/>
<feature type="signal peptide" evidence="1">
    <location>
        <begin position="1"/>
        <end position="50"/>
    </location>
</feature>